<feature type="transmembrane region" description="Helical" evidence="6">
    <location>
        <begin position="197"/>
        <end position="218"/>
    </location>
</feature>
<name>A0ABY8G0J4_9ACTO</name>
<evidence type="ECO:0000313" key="7">
    <source>
        <dbReference type="EMBL" id="WFM83525.1"/>
    </source>
</evidence>
<evidence type="ECO:0000256" key="5">
    <source>
        <dbReference type="ARBA" id="ARBA00023136"/>
    </source>
</evidence>
<feature type="transmembrane region" description="Helical" evidence="6">
    <location>
        <begin position="174"/>
        <end position="191"/>
    </location>
</feature>
<feature type="transmembrane region" description="Helical" evidence="6">
    <location>
        <begin position="32"/>
        <end position="54"/>
    </location>
</feature>
<dbReference type="InterPro" id="IPR022791">
    <property type="entry name" value="L-PG_synthase/AglD"/>
</dbReference>
<keyword evidence="2" id="KW-1003">Cell membrane</keyword>
<feature type="transmembrane region" description="Helical" evidence="6">
    <location>
        <begin position="607"/>
        <end position="627"/>
    </location>
</feature>
<reference evidence="7 8" key="1">
    <citation type="submission" date="2023-03" db="EMBL/GenBank/DDBJ databases">
        <title>Complete genome of Arcanobacterium canis strain DSM 25104 isolated in 2010 from a canine otitis externa in Germany.</title>
        <authorList>
            <person name="Borowiak M."/>
            <person name="Kreitlow A."/>
            <person name="Malorny B."/>
            <person name="Laemmler C."/>
            <person name="Prenger-Berninghoff E."/>
            <person name="Ploetz M."/>
            <person name="Abdulmawjood A."/>
        </authorList>
    </citation>
    <scope>NUCLEOTIDE SEQUENCE [LARGE SCALE GENOMIC DNA]</scope>
    <source>
        <strain evidence="7 8">DSM 25104</strain>
    </source>
</reference>
<feature type="transmembrane region" description="Helical" evidence="6">
    <location>
        <begin position="824"/>
        <end position="846"/>
    </location>
</feature>
<evidence type="ECO:0000313" key="8">
    <source>
        <dbReference type="Proteomes" id="UP001215216"/>
    </source>
</evidence>
<dbReference type="EMBL" id="CP121208">
    <property type="protein sequence ID" value="WFM83525.1"/>
    <property type="molecule type" value="Genomic_DNA"/>
</dbReference>
<feature type="transmembrane region" description="Helical" evidence="6">
    <location>
        <begin position="793"/>
        <end position="812"/>
    </location>
</feature>
<evidence type="ECO:0000256" key="4">
    <source>
        <dbReference type="ARBA" id="ARBA00022989"/>
    </source>
</evidence>
<feature type="transmembrane region" description="Helical" evidence="6">
    <location>
        <begin position="713"/>
        <end position="732"/>
    </location>
</feature>
<keyword evidence="8" id="KW-1185">Reference proteome</keyword>
<feature type="transmembrane region" description="Helical" evidence="6">
    <location>
        <begin position="74"/>
        <end position="98"/>
    </location>
</feature>
<feature type="transmembrane region" description="Helical" evidence="6">
    <location>
        <begin position="148"/>
        <end position="167"/>
    </location>
</feature>
<comment type="subcellular location">
    <subcellularLocation>
        <location evidence="1">Cell membrane</location>
        <topology evidence="1">Multi-pass membrane protein</topology>
    </subcellularLocation>
</comment>
<accession>A0ABY8G0J4</accession>
<dbReference type="PANTHER" id="PTHR39087">
    <property type="entry name" value="UPF0104 MEMBRANE PROTEIN MJ1595"/>
    <property type="match status" value="1"/>
</dbReference>
<dbReference type="Pfam" id="PF03706">
    <property type="entry name" value="LPG_synthase_TM"/>
    <property type="match status" value="1"/>
</dbReference>
<evidence type="ECO:0000256" key="1">
    <source>
        <dbReference type="ARBA" id="ARBA00004651"/>
    </source>
</evidence>
<sequence>MSEPPPTSSTSLANEVLLIDTKNDWTRRPADLLAAFQVFLLTAFTAVLAIYAQSTTNAVTTDVRDVTSSILGQFLFIPINVTEGLISFIIPLILLVDLIWKRRWRTLSQLTFGAVLSIFLTNAIRWVGITLAPQSTLPTSHGPKDTNALLAFIPFVAVIAAMLIVAGSTRDSKIVRGSWWTMGVVTVLSVIQGEQSLSGAVFTVLTGIMSGFLARYIIGSRPLQANGTSLLRTVRQSGIDVAQLIRIDEGLIGQLCAWEVPVSGPLEVTNREALEQLKAIWAASHLADGQSAQLDDIDTVGPARASATRPDPLYSLMRNSYSIPHSDGVSRNYLAIDTQGEAFHIATIDYERTTMSHIENLLARLRFTTPVKWDPESYESGVEHAVVLSTRAHQLGATDCAIVGLNKRSDTMIMAFKADPDPLLSDIPQISDAQIDSLWASIHAMHRTGASHGQIHADVVKVRPDRLDLTSWYHGNLFAAEAWRHIDLAQATAMLAVTVGIERTVASLTRCMPLDQIVSLTPFLQPTVMPDETREALANNKVLEALRTALMKKVPEAREAPSLELKRFSIKTVLTVTVGVIALYVLFTSMRFDDVATAIRTASPWWMVASFVAGLVTYLGAALSLKAYTQENVPYHESVLVQVAASVVTLVAPAGVGPAALNLRFLQKKGVPTAGAVAAVAVVQVGQFVATLALLILLSLITGDLGNLSLPSATVQIAFILCLVIGSSLFFIPPIRRWAIAKIRPTIEQVLPRLLWLIAHPRRIVLGLAGALIMTAAFVACFGFALRSFGYSLPVITLAIAYLISNSVGSVVPSPGGVGPVEAALTGGLVLAGIPASIAFSTAVLYRLFTFWGRVPLGWIALRVATKRSLI</sequence>
<keyword evidence="5 6" id="KW-0472">Membrane</keyword>
<feature type="transmembrane region" description="Helical" evidence="6">
    <location>
        <begin position="568"/>
        <end position="587"/>
    </location>
</feature>
<protein>
    <submittedName>
        <fullName evidence="7">Lysylphosphatidylglycerol synthase transmembrane domain-containing protein</fullName>
    </submittedName>
</protein>
<feature type="transmembrane region" description="Helical" evidence="6">
    <location>
        <begin position="673"/>
        <end position="701"/>
    </location>
</feature>
<evidence type="ECO:0000256" key="6">
    <source>
        <dbReference type="SAM" id="Phobius"/>
    </source>
</evidence>
<gene>
    <name evidence="7" type="ORF">P7079_00650</name>
</gene>
<feature type="transmembrane region" description="Helical" evidence="6">
    <location>
        <begin position="764"/>
        <end position="786"/>
    </location>
</feature>
<keyword evidence="3 6" id="KW-0812">Transmembrane</keyword>
<proteinExistence type="predicted"/>
<dbReference type="Proteomes" id="UP001215216">
    <property type="component" value="Chromosome"/>
</dbReference>
<evidence type="ECO:0000256" key="3">
    <source>
        <dbReference type="ARBA" id="ARBA00022692"/>
    </source>
</evidence>
<feature type="transmembrane region" description="Helical" evidence="6">
    <location>
        <begin position="639"/>
        <end position="661"/>
    </location>
</feature>
<dbReference type="RefSeq" id="WP_278012920.1">
    <property type="nucleotide sequence ID" value="NZ_CP121208.1"/>
</dbReference>
<organism evidence="7 8">
    <name type="scientific">Arcanobacterium canis</name>
    <dbReference type="NCBI Taxonomy" id="999183"/>
    <lineage>
        <taxon>Bacteria</taxon>
        <taxon>Bacillati</taxon>
        <taxon>Actinomycetota</taxon>
        <taxon>Actinomycetes</taxon>
        <taxon>Actinomycetales</taxon>
        <taxon>Actinomycetaceae</taxon>
        <taxon>Arcanobacterium</taxon>
    </lineage>
</organism>
<keyword evidence="4 6" id="KW-1133">Transmembrane helix</keyword>
<dbReference type="NCBIfam" id="TIGR00374">
    <property type="entry name" value="flippase-like domain"/>
    <property type="match status" value="1"/>
</dbReference>
<feature type="transmembrane region" description="Helical" evidence="6">
    <location>
        <begin position="110"/>
        <end position="128"/>
    </location>
</feature>
<evidence type="ECO:0000256" key="2">
    <source>
        <dbReference type="ARBA" id="ARBA00022475"/>
    </source>
</evidence>
<dbReference type="PANTHER" id="PTHR39087:SF2">
    <property type="entry name" value="UPF0104 MEMBRANE PROTEIN MJ1595"/>
    <property type="match status" value="1"/>
</dbReference>